<dbReference type="Proteomes" id="UP000050761">
    <property type="component" value="Unassembled WGS sequence"/>
</dbReference>
<dbReference type="EMBL" id="UZAH01026272">
    <property type="protein sequence ID" value="VDO78105.1"/>
    <property type="molecule type" value="Genomic_DNA"/>
</dbReference>
<accession>A0A3P8BZT0</accession>
<organism evidence="3 4">
    <name type="scientific">Heligmosomoides polygyrus</name>
    <name type="common">Parasitic roundworm</name>
    <dbReference type="NCBI Taxonomy" id="6339"/>
    <lineage>
        <taxon>Eukaryota</taxon>
        <taxon>Metazoa</taxon>
        <taxon>Ecdysozoa</taxon>
        <taxon>Nematoda</taxon>
        <taxon>Chromadorea</taxon>
        <taxon>Rhabditida</taxon>
        <taxon>Rhabditina</taxon>
        <taxon>Rhabditomorpha</taxon>
        <taxon>Strongyloidea</taxon>
        <taxon>Heligmosomidae</taxon>
        <taxon>Heligmosomoides</taxon>
    </lineage>
</organism>
<evidence type="ECO:0000256" key="1">
    <source>
        <dbReference type="SAM" id="MobiDB-lite"/>
    </source>
</evidence>
<feature type="compositionally biased region" description="Low complexity" evidence="1">
    <location>
        <begin position="102"/>
        <end position="151"/>
    </location>
</feature>
<proteinExistence type="predicted"/>
<reference evidence="4" key="2">
    <citation type="submission" date="2019-09" db="UniProtKB">
        <authorList>
            <consortium name="WormBaseParasite"/>
        </authorList>
    </citation>
    <scope>IDENTIFICATION</scope>
</reference>
<evidence type="ECO:0000313" key="2">
    <source>
        <dbReference type="EMBL" id="VDO78105.1"/>
    </source>
</evidence>
<gene>
    <name evidence="2" type="ORF">HPBE_LOCUS8856</name>
</gene>
<dbReference type="AlphaFoldDB" id="A0A183FN23"/>
<evidence type="ECO:0000313" key="4">
    <source>
        <dbReference type="WBParaSite" id="HPBE_0000885401-mRNA-1"/>
    </source>
</evidence>
<sequence>MRIFVHSTFTSHIVKHLHFRATVVKHQTMFWVKSVLSVPIPPCRLLKQGIEDYKMPMPTPPPPVKQFKMDSNRAFGNEPGSLAQPVRVPTTGTSSSAFFQAPPTRSTTTTSTTRSTTTPTTTTTTTTRTTTTTTTTPTTTTTTTSTTTTPATFRTPVTRFFSRTGSAQGSFGFTVPALINGSRGPFTVVTGTRMNTTFRGRLGRRRGRILFRTRARPSVTRRPSS</sequence>
<feature type="region of interest" description="Disordered" evidence="1">
    <location>
        <begin position="77"/>
        <end position="151"/>
    </location>
</feature>
<reference evidence="2 3" key="1">
    <citation type="submission" date="2018-11" db="EMBL/GenBank/DDBJ databases">
        <authorList>
            <consortium name="Pathogen Informatics"/>
        </authorList>
    </citation>
    <scope>NUCLEOTIDE SEQUENCE [LARGE SCALE GENOMIC DNA]</scope>
</reference>
<evidence type="ECO:0000313" key="3">
    <source>
        <dbReference type="Proteomes" id="UP000050761"/>
    </source>
</evidence>
<name>A0A183FN23_HELPZ</name>
<accession>A0A183FN23</accession>
<protein>
    <submittedName>
        <fullName evidence="4">Mucin-2-like</fullName>
    </submittedName>
</protein>
<dbReference type="WBParaSite" id="HPBE_0000885401-mRNA-1">
    <property type="protein sequence ID" value="HPBE_0000885401-mRNA-1"/>
    <property type="gene ID" value="HPBE_0000885401"/>
</dbReference>
<keyword evidence="3" id="KW-1185">Reference proteome</keyword>
<dbReference type="OrthoDB" id="6418377at2759"/>